<protein>
    <submittedName>
        <fullName evidence="3">Uncharacterized protein</fullName>
    </submittedName>
</protein>
<proteinExistence type="predicted"/>
<evidence type="ECO:0000256" key="1">
    <source>
        <dbReference type="SAM" id="MobiDB-lite"/>
    </source>
</evidence>
<dbReference type="AlphaFoldDB" id="A0A819WN58"/>
<dbReference type="Proteomes" id="UP000663874">
    <property type="component" value="Unassembled WGS sequence"/>
</dbReference>
<feature type="compositionally biased region" description="Acidic residues" evidence="1">
    <location>
        <begin position="182"/>
        <end position="195"/>
    </location>
</feature>
<feature type="signal peptide" evidence="2">
    <location>
        <begin position="1"/>
        <end position="19"/>
    </location>
</feature>
<evidence type="ECO:0000313" key="3">
    <source>
        <dbReference type="EMBL" id="CAF4127637.1"/>
    </source>
</evidence>
<evidence type="ECO:0000313" key="4">
    <source>
        <dbReference type="Proteomes" id="UP000663874"/>
    </source>
</evidence>
<name>A0A819WN58_9BILA</name>
<evidence type="ECO:0000256" key="2">
    <source>
        <dbReference type="SAM" id="SignalP"/>
    </source>
</evidence>
<feature type="chain" id="PRO_5032840941" evidence="2">
    <location>
        <begin position="20"/>
        <end position="297"/>
    </location>
</feature>
<dbReference type="EMBL" id="CAJOBE010011291">
    <property type="protein sequence ID" value="CAF4127637.1"/>
    <property type="molecule type" value="Genomic_DNA"/>
</dbReference>
<feature type="region of interest" description="Disordered" evidence="1">
    <location>
        <begin position="165"/>
        <end position="195"/>
    </location>
</feature>
<keyword evidence="2" id="KW-0732">Signal</keyword>
<comment type="caution">
    <text evidence="3">The sequence shown here is derived from an EMBL/GenBank/DDBJ whole genome shotgun (WGS) entry which is preliminary data.</text>
</comment>
<accession>A0A819WN58</accession>
<organism evidence="3 4">
    <name type="scientific">Rotaria sordida</name>
    <dbReference type="NCBI Taxonomy" id="392033"/>
    <lineage>
        <taxon>Eukaryota</taxon>
        <taxon>Metazoa</taxon>
        <taxon>Spiralia</taxon>
        <taxon>Gnathifera</taxon>
        <taxon>Rotifera</taxon>
        <taxon>Eurotatoria</taxon>
        <taxon>Bdelloidea</taxon>
        <taxon>Philodinida</taxon>
        <taxon>Philodinidae</taxon>
        <taxon>Rotaria</taxon>
    </lineage>
</organism>
<reference evidence="3" key="1">
    <citation type="submission" date="2021-02" db="EMBL/GenBank/DDBJ databases">
        <authorList>
            <person name="Nowell W R."/>
        </authorList>
    </citation>
    <scope>NUCLEOTIDE SEQUENCE</scope>
</reference>
<gene>
    <name evidence="3" type="ORF">FNK824_LOCUS32594</name>
</gene>
<sequence>MANHLPILLFSHFVIYSLAIKLLYSPQTKEEILVTERLLDFYCHTASNVHDPSIEIFSLHVHLHLSYQDAPFSIDVPTSDLIEWSSRYTLPNSSWQRTRTECYPTSNADTNATNTASPTIVSISCTDQKAMSLSSSTIDSDLMVTQGTPTSNSISNINVRKRSVIDSFSSPRKEKKSKKVQEDDDTSSSDTESDKDDFIRSIEPIKPSKFKGRRLIKIFCGTHVFISLEESANVDNDDTSFPSSLIFKSSENEPGVNLFKIFGTQDKANLCVTMLIQLIYTMEELVVLQPADTYNDN</sequence>